<name>A0A520S3J2_9GAMM</name>
<evidence type="ECO:0000313" key="2">
    <source>
        <dbReference type="Proteomes" id="UP000320404"/>
    </source>
</evidence>
<evidence type="ECO:0000313" key="1">
    <source>
        <dbReference type="EMBL" id="RZO77040.1"/>
    </source>
</evidence>
<reference evidence="1 2" key="1">
    <citation type="submission" date="2019-02" db="EMBL/GenBank/DDBJ databases">
        <title>Prokaryotic population dynamics and viral predation in marine succession experiment using metagenomics: the confinement effect.</title>
        <authorList>
            <person name="Haro-Moreno J.M."/>
            <person name="Rodriguez-Valera F."/>
            <person name="Lopez-Perez M."/>
        </authorList>
    </citation>
    <scope>NUCLEOTIDE SEQUENCE [LARGE SCALE GENOMIC DNA]</scope>
    <source>
        <strain evidence="1">MED-G158</strain>
    </source>
</reference>
<proteinExistence type="predicted"/>
<dbReference type="Proteomes" id="UP000320404">
    <property type="component" value="Unassembled WGS sequence"/>
</dbReference>
<dbReference type="AlphaFoldDB" id="A0A520S3J2"/>
<gene>
    <name evidence="1" type="ORF">EVA69_02250</name>
</gene>
<protein>
    <submittedName>
        <fullName evidence="1">Uncharacterized protein</fullName>
    </submittedName>
</protein>
<dbReference type="EMBL" id="SHAH01000020">
    <property type="protein sequence ID" value="RZO77040.1"/>
    <property type="molecule type" value="Genomic_DNA"/>
</dbReference>
<accession>A0A520S3J2</accession>
<organism evidence="1 2">
    <name type="scientific">OM182 bacterium</name>
    <dbReference type="NCBI Taxonomy" id="2510334"/>
    <lineage>
        <taxon>Bacteria</taxon>
        <taxon>Pseudomonadati</taxon>
        <taxon>Pseudomonadota</taxon>
        <taxon>Gammaproteobacteria</taxon>
        <taxon>OMG group</taxon>
        <taxon>OM182 clade</taxon>
    </lineage>
</organism>
<comment type="caution">
    <text evidence="1">The sequence shown here is derived from an EMBL/GenBank/DDBJ whole genome shotgun (WGS) entry which is preliminary data.</text>
</comment>
<sequence length="447" mass="49168">MQTTRLLRLALKPLLVLLVSIPFIVLALALEIAPEFEPQPYLSASELSEIEQILLESAPQSIARVSQQQVRLDAGQLNLMLRYGLQLLELTPHWAGQIALGDGIISTNLSIFLSGPLSPFYINVEGQHKSESGQIVLQQLSLGNFVLPKQLLDFAINRFAVNLDAGNTGYADLQQLFSSIEQASISTEALSFKVPWQPELMSRISIEAQQLFISDADRNRILFYYNTIKDVVSTVPADLRAVSLNTFLVPLFSAAKDASEVSGNPVSENRAVLQALAVYVNDENIGQLIGTDAASAVTAAHFIEVRLQRRQDLAQHVMSIAAISASAGASLAQLLSTTKEAYDARYRSGFSFSDLTANSVGVAMADFATRNPESALEFQRRMIALEAESEYMPAVGNNRDGLTEADFSEQFTDRNSDEYRLRLAQIQALIYQQSLFQNFNQNQGLGQ</sequence>